<protein>
    <submittedName>
        <fullName evidence="1">Uncharacterized protein</fullName>
    </submittedName>
</protein>
<accession>X1EX45</accession>
<proteinExistence type="predicted"/>
<dbReference type="EMBL" id="BARU01000001">
    <property type="protein sequence ID" value="GAH24880.1"/>
    <property type="molecule type" value="Genomic_DNA"/>
</dbReference>
<sequence length="88" mass="10667">MQNFDREDQENILRLLDGSVRSLHMKYRQITHNERAIPKLALIAKLTSKNTETTYWDFLKTMENHLVDDEVFNKFFYQKKKEDEEESI</sequence>
<dbReference type="AlphaFoldDB" id="X1EX45"/>
<name>X1EX45_9ZZZZ</name>
<reference evidence="1" key="1">
    <citation type="journal article" date="2014" name="Front. Microbiol.">
        <title>High frequency of phylogenetically diverse reductive dehalogenase-homologous genes in deep subseafloor sedimentary metagenomes.</title>
        <authorList>
            <person name="Kawai M."/>
            <person name="Futagami T."/>
            <person name="Toyoda A."/>
            <person name="Takaki Y."/>
            <person name="Nishi S."/>
            <person name="Hori S."/>
            <person name="Arai W."/>
            <person name="Tsubouchi T."/>
            <person name="Morono Y."/>
            <person name="Uchiyama I."/>
            <person name="Ito T."/>
            <person name="Fujiyama A."/>
            <person name="Inagaki F."/>
            <person name="Takami H."/>
        </authorList>
    </citation>
    <scope>NUCLEOTIDE SEQUENCE</scope>
    <source>
        <strain evidence="1">Expedition CK06-06</strain>
    </source>
</reference>
<evidence type="ECO:0000313" key="1">
    <source>
        <dbReference type="EMBL" id="GAH24880.1"/>
    </source>
</evidence>
<comment type="caution">
    <text evidence="1">The sequence shown here is derived from an EMBL/GenBank/DDBJ whole genome shotgun (WGS) entry which is preliminary data.</text>
</comment>
<organism evidence="1">
    <name type="scientific">marine sediment metagenome</name>
    <dbReference type="NCBI Taxonomy" id="412755"/>
    <lineage>
        <taxon>unclassified sequences</taxon>
        <taxon>metagenomes</taxon>
        <taxon>ecological metagenomes</taxon>
    </lineage>
</organism>
<gene>
    <name evidence="1" type="ORF">S03H2_00018</name>
</gene>